<proteinExistence type="predicted"/>
<organism evidence="2 3">
    <name type="scientific">Glarea lozoyensis (strain ATCC 20868 / MF5171)</name>
    <dbReference type="NCBI Taxonomy" id="1116229"/>
    <lineage>
        <taxon>Eukaryota</taxon>
        <taxon>Fungi</taxon>
        <taxon>Dikarya</taxon>
        <taxon>Ascomycota</taxon>
        <taxon>Pezizomycotina</taxon>
        <taxon>Leotiomycetes</taxon>
        <taxon>Helotiales</taxon>
        <taxon>Helotiaceae</taxon>
        <taxon>Glarea</taxon>
    </lineage>
</organism>
<dbReference type="EMBL" id="KE145363">
    <property type="protein sequence ID" value="EPE31109.1"/>
    <property type="molecule type" value="Genomic_DNA"/>
</dbReference>
<reference evidence="2 3" key="1">
    <citation type="journal article" date="2013" name="BMC Genomics">
        <title>Genomics-driven discovery of the pneumocandin biosynthetic gene cluster in the fungus Glarea lozoyensis.</title>
        <authorList>
            <person name="Chen L."/>
            <person name="Yue Q."/>
            <person name="Zhang X."/>
            <person name="Xiang M."/>
            <person name="Wang C."/>
            <person name="Li S."/>
            <person name="Che Y."/>
            <person name="Ortiz-Lopez F.J."/>
            <person name="Bills G.F."/>
            <person name="Liu X."/>
            <person name="An Z."/>
        </authorList>
    </citation>
    <scope>NUCLEOTIDE SEQUENCE [LARGE SCALE GENOMIC DNA]</scope>
    <source>
        <strain evidence="3">ATCC 20868 / MF5171</strain>
    </source>
</reference>
<dbReference type="RefSeq" id="XP_008082520.1">
    <property type="nucleotide sequence ID" value="XM_008084329.1"/>
</dbReference>
<evidence type="ECO:0000313" key="2">
    <source>
        <dbReference type="EMBL" id="EPE31109.1"/>
    </source>
</evidence>
<dbReference type="GeneID" id="19463131"/>
<dbReference type="HOGENOM" id="CLU_662302_0_0_1"/>
<dbReference type="Proteomes" id="UP000016922">
    <property type="component" value="Unassembled WGS sequence"/>
</dbReference>
<feature type="compositionally biased region" description="Polar residues" evidence="1">
    <location>
        <begin position="23"/>
        <end position="35"/>
    </location>
</feature>
<name>S3D1R5_GLAL2</name>
<accession>S3D1R5</accession>
<evidence type="ECO:0000256" key="1">
    <source>
        <dbReference type="SAM" id="MobiDB-lite"/>
    </source>
</evidence>
<sequence length="415" mass="47104">MAFSVGNFQLPDFPLFEEMGESRSGQTSSSTAIQDDSTHNAAVKPIPDSQDTKDGSNSLFETSIEQPYSQDHYSAIQENFFAYSPPQPVEHSDLVPSEGLEVPGYPQVRFYSNPSLGEYYQLGNSIFKPLKQFYPHTLQPVEPEYQPAHASFRYMDTPYPTSFSESPHTYKLKPINATQDSHTHKKEIQYPHPSTEKQTSHTDEEDLPQPHTPIETPSSLAPHHIPVTSAEVSAQYHAANSPYRNRPRQIRDLSGFTSPDPAYINCQVGEPCYPAPLKIPYCAKTTQELLTHMRDWHNIHPKEEMAGTCRRCKCKWYFNWDRERHYESEAHVEAVWRKAAGPSIYSKGKGKGVKGGGESVSGGGVYIPGHDFFARGPEGYKEREQVQKEREHIEKMRKRMTIEAENSGGRKRIRV</sequence>
<feature type="region of interest" description="Disordered" evidence="1">
    <location>
        <begin position="178"/>
        <end position="222"/>
    </location>
</feature>
<gene>
    <name evidence="2" type="ORF">GLAREA_04076</name>
</gene>
<dbReference type="AlphaFoldDB" id="S3D1R5"/>
<dbReference type="KEGG" id="glz:GLAREA_04076"/>
<feature type="compositionally biased region" description="Polar residues" evidence="1">
    <location>
        <begin position="55"/>
        <end position="64"/>
    </location>
</feature>
<feature type="compositionally biased region" description="Basic and acidic residues" evidence="1">
    <location>
        <begin position="186"/>
        <end position="202"/>
    </location>
</feature>
<protein>
    <submittedName>
        <fullName evidence="2">Uncharacterized protein</fullName>
    </submittedName>
</protein>
<feature type="region of interest" description="Disordered" evidence="1">
    <location>
        <begin position="16"/>
        <end position="64"/>
    </location>
</feature>
<keyword evidence="3" id="KW-1185">Reference proteome</keyword>
<evidence type="ECO:0000313" key="3">
    <source>
        <dbReference type="Proteomes" id="UP000016922"/>
    </source>
</evidence>